<dbReference type="Gene3D" id="1.10.30.10">
    <property type="entry name" value="High mobility group box domain"/>
    <property type="match status" value="1"/>
</dbReference>
<evidence type="ECO:0000256" key="2">
    <source>
        <dbReference type="PROSITE-ProRule" id="PRU00267"/>
    </source>
</evidence>
<feature type="region of interest" description="Disordered" evidence="3">
    <location>
        <begin position="1"/>
        <end position="61"/>
    </location>
</feature>
<feature type="DNA-binding region" description="HMG box" evidence="2">
    <location>
        <begin position="60"/>
        <end position="128"/>
    </location>
</feature>
<feature type="compositionally biased region" description="Basic and acidic residues" evidence="3">
    <location>
        <begin position="12"/>
        <end position="27"/>
    </location>
</feature>
<keyword evidence="6" id="KW-1185">Reference proteome</keyword>
<organism evidence="5 6">
    <name type="scientific">Basidiobolus ranarum</name>
    <dbReference type="NCBI Taxonomy" id="34480"/>
    <lineage>
        <taxon>Eukaryota</taxon>
        <taxon>Fungi</taxon>
        <taxon>Fungi incertae sedis</taxon>
        <taxon>Zoopagomycota</taxon>
        <taxon>Entomophthoromycotina</taxon>
        <taxon>Basidiobolomycetes</taxon>
        <taxon>Basidiobolales</taxon>
        <taxon>Basidiobolaceae</taxon>
        <taxon>Basidiobolus</taxon>
    </lineage>
</organism>
<accession>A0ABR2W7I6</accession>
<evidence type="ECO:0000313" key="6">
    <source>
        <dbReference type="Proteomes" id="UP001479436"/>
    </source>
</evidence>
<dbReference type="InterPro" id="IPR036910">
    <property type="entry name" value="HMG_box_dom_sf"/>
</dbReference>
<dbReference type="SMART" id="SM00398">
    <property type="entry name" value="HMG"/>
    <property type="match status" value="1"/>
</dbReference>
<keyword evidence="1 2" id="KW-0238">DNA-binding</keyword>
<dbReference type="PANTHER" id="PTHR48112:SF22">
    <property type="entry name" value="MITOCHONDRIAL TRANSCRIPTION FACTOR A, ISOFORM B"/>
    <property type="match status" value="1"/>
</dbReference>
<dbReference type="InterPro" id="IPR050342">
    <property type="entry name" value="HMGB"/>
</dbReference>
<dbReference type="EMBL" id="JASJQH010006947">
    <property type="protein sequence ID" value="KAK9722509.1"/>
    <property type="molecule type" value="Genomic_DNA"/>
</dbReference>
<evidence type="ECO:0000256" key="1">
    <source>
        <dbReference type="ARBA" id="ARBA00023125"/>
    </source>
</evidence>
<name>A0ABR2W7I6_9FUNG</name>
<comment type="caution">
    <text evidence="5">The sequence shown here is derived from an EMBL/GenBank/DDBJ whole genome shotgun (WGS) entry which is preliminary data.</text>
</comment>
<keyword evidence="2" id="KW-0539">Nucleus</keyword>
<dbReference type="Pfam" id="PF00505">
    <property type="entry name" value="HMG_box"/>
    <property type="match status" value="1"/>
</dbReference>
<evidence type="ECO:0000259" key="4">
    <source>
        <dbReference type="PROSITE" id="PS50118"/>
    </source>
</evidence>
<feature type="compositionally biased region" description="Polar residues" evidence="3">
    <location>
        <begin position="1"/>
        <end position="10"/>
    </location>
</feature>
<dbReference type="PROSITE" id="PS50118">
    <property type="entry name" value="HMG_BOX_2"/>
    <property type="match status" value="1"/>
</dbReference>
<protein>
    <submittedName>
        <fullName evidence="5">Non-histone chromosomal protein 6</fullName>
    </submittedName>
</protein>
<proteinExistence type="predicted"/>
<reference evidence="5 6" key="1">
    <citation type="submission" date="2023-04" db="EMBL/GenBank/DDBJ databases">
        <title>Genome of Basidiobolus ranarum AG-B5.</title>
        <authorList>
            <person name="Stajich J.E."/>
            <person name="Carter-House D."/>
            <person name="Gryganskyi A."/>
        </authorList>
    </citation>
    <scope>NUCLEOTIDE SEQUENCE [LARGE SCALE GENOMIC DNA]</scope>
    <source>
        <strain evidence="5 6">AG-B5</strain>
    </source>
</reference>
<evidence type="ECO:0000313" key="5">
    <source>
        <dbReference type="EMBL" id="KAK9722509.1"/>
    </source>
</evidence>
<dbReference type="InterPro" id="IPR009071">
    <property type="entry name" value="HMG_box_dom"/>
</dbReference>
<dbReference type="PANTHER" id="PTHR48112">
    <property type="entry name" value="HIGH MOBILITY GROUP PROTEIN DSP1"/>
    <property type="match status" value="1"/>
</dbReference>
<sequence length="148" mass="17086">MEESHSTISPDNHIKGQQEPTQTKHDSFQSVTCKAKSSKKSSYSSRKQNPTKVNKEKCGPKKPRSAYIMFTINERPRLSVEYPKASATRLLKLLGAKWKTLSDIEKKPYDDMAQRDKLRYEAEKRRHHLGCSPETINLSQEFLFQSDL</sequence>
<dbReference type="Proteomes" id="UP001479436">
    <property type="component" value="Unassembled WGS sequence"/>
</dbReference>
<gene>
    <name evidence="5" type="primary">NHP6_2</name>
    <name evidence="5" type="ORF">K7432_002613</name>
</gene>
<feature type="domain" description="HMG box" evidence="4">
    <location>
        <begin position="60"/>
        <end position="128"/>
    </location>
</feature>
<evidence type="ECO:0000256" key="3">
    <source>
        <dbReference type="SAM" id="MobiDB-lite"/>
    </source>
</evidence>
<dbReference type="SUPFAM" id="SSF47095">
    <property type="entry name" value="HMG-box"/>
    <property type="match status" value="1"/>
</dbReference>